<dbReference type="PROSITE" id="PS00703">
    <property type="entry name" value="OKR_DC_1"/>
    <property type="match status" value="1"/>
</dbReference>
<dbReference type="EMBL" id="DXBJ01000024">
    <property type="protein sequence ID" value="HIZ57676.1"/>
    <property type="molecule type" value="Genomic_DNA"/>
</dbReference>
<evidence type="ECO:0000313" key="7">
    <source>
        <dbReference type="EMBL" id="HIZ57676.1"/>
    </source>
</evidence>
<comment type="similarity">
    <text evidence="2">Belongs to the Orn/Lys/Arg decarboxylase class-I family.</text>
</comment>
<dbReference type="PANTHER" id="PTHR43277">
    <property type="entry name" value="ARGININE DECARBOXYLASE"/>
    <property type="match status" value="1"/>
</dbReference>
<comment type="cofactor">
    <cofactor evidence="1">
        <name>pyridoxal 5'-phosphate</name>
        <dbReference type="ChEBI" id="CHEBI:597326"/>
    </cofactor>
</comment>
<evidence type="ECO:0000256" key="3">
    <source>
        <dbReference type="ARBA" id="ARBA00022793"/>
    </source>
</evidence>
<dbReference type="Pfam" id="PF03711">
    <property type="entry name" value="OKR_DC_1_C"/>
    <property type="match status" value="1"/>
</dbReference>
<keyword evidence="7" id="KW-0808">Transferase</keyword>
<evidence type="ECO:0000256" key="5">
    <source>
        <dbReference type="ARBA" id="ARBA00023239"/>
    </source>
</evidence>
<keyword evidence="5" id="KW-0456">Lyase</keyword>
<dbReference type="GO" id="GO:0016831">
    <property type="term" value="F:carboxy-lyase activity"/>
    <property type="evidence" value="ECO:0007669"/>
    <property type="project" value="UniProtKB-KW"/>
</dbReference>
<dbReference type="InterPro" id="IPR000310">
    <property type="entry name" value="Orn/Lys/Arg_deCO2ase_major_dom"/>
</dbReference>
<dbReference type="Pfam" id="PF01276">
    <property type="entry name" value="OKR_DC_1"/>
    <property type="match status" value="1"/>
</dbReference>
<dbReference type="SUPFAM" id="SSF53383">
    <property type="entry name" value="PLP-dependent transferases"/>
    <property type="match status" value="1"/>
</dbReference>
<name>A0A9D2FG04_9FIRM</name>
<accession>A0A9D2FG04</accession>
<organism evidence="7 8">
    <name type="scientific">Candidatus Faecalibacterium gallistercoris</name>
    <dbReference type="NCBI Taxonomy" id="2838579"/>
    <lineage>
        <taxon>Bacteria</taxon>
        <taxon>Bacillati</taxon>
        <taxon>Bacillota</taxon>
        <taxon>Clostridia</taxon>
        <taxon>Eubacteriales</taxon>
        <taxon>Oscillospiraceae</taxon>
        <taxon>Faecalibacterium</taxon>
    </lineage>
</organism>
<sequence length="533" mass="57835">MAGCPSPALCAALQAQAAGRPERFFTGSVPERVRCLFACRKKRPCRERGILLNRERQKRAPIYEALEKFRRQRVVPFDVPGHKRGRGNPELVELLGERCVGIDVNSMKPLDNLCHPVSVIKEAEELAADAFGAAHAFLMVGGTTSSVQSMVLTACKPGDKIILPRNVHKSAINALVLCGAVPVYIDPKVDTDLGIPLGMEAADVRAAIEANPDAVAIFINNPTYYGICSDLRSLVELAHEHHMLALVDEAHGTHLYFGPGLPLSGMAAGADMAAVSMHKSGGSLTQSSLLLCGPGVNAGYVGNIINLTQTTSASYLLMSSLDISRRNLAMRGRESFAKVVDMAEYARREINAIGDYYAFGSELINGGSIFDFDVTKLAVNTRGIGLTGIEVYDLLRDEYDIQIEFGDLSNILAYISIGDRIQDIERLVGALADIRRLYAKPRSDLFTAEYITPQVKATPQQAFYSPKESLPLRETAGRICTEFVMCYPPGIPILAPGEVITPEIIDYIEFAKAKGCSMQGPASEDISELNVLV</sequence>
<dbReference type="GO" id="GO:0008483">
    <property type="term" value="F:transaminase activity"/>
    <property type="evidence" value="ECO:0007669"/>
    <property type="project" value="UniProtKB-KW"/>
</dbReference>
<feature type="domain" description="Orn/Lys/Arg decarboxylases family 1 pyridoxal-P attachment site" evidence="6">
    <location>
        <begin position="274"/>
        <end position="288"/>
    </location>
</feature>
<reference evidence="7" key="1">
    <citation type="journal article" date="2021" name="PeerJ">
        <title>Extensive microbial diversity within the chicken gut microbiome revealed by metagenomics and culture.</title>
        <authorList>
            <person name="Gilroy R."/>
            <person name="Ravi A."/>
            <person name="Getino M."/>
            <person name="Pursley I."/>
            <person name="Horton D.L."/>
            <person name="Alikhan N.F."/>
            <person name="Baker D."/>
            <person name="Gharbi K."/>
            <person name="Hall N."/>
            <person name="Watson M."/>
            <person name="Adriaenssens E.M."/>
            <person name="Foster-Nyarko E."/>
            <person name="Jarju S."/>
            <person name="Secka A."/>
            <person name="Antonio M."/>
            <person name="Oren A."/>
            <person name="Chaudhuri R.R."/>
            <person name="La Ragione R."/>
            <person name="Hildebrand F."/>
            <person name="Pallen M.J."/>
        </authorList>
    </citation>
    <scope>NUCLEOTIDE SEQUENCE</scope>
    <source>
        <strain evidence="7">ChiBcec16-3735</strain>
    </source>
</reference>
<reference evidence="7" key="2">
    <citation type="submission" date="2021-04" db="EMBL/GenBank/DDBJ databases">
        <authorList>
            <person name="Gilroy R."/>
        </authorList>
    </citation>
    <scope>NUCLEOTIDE SEQUENCE</scope>
    <source>
        <strain evidence="7">ChiBcec16-3735</strain>
    </source>
</reference>
<dbReference type="Gene3D" id="3.40.640.10">
    <property type="entry name" value="Type I PLP-dependent aspartate aminotransferase-like (Major domain)"/>
    <property type="match status" value="1"/>
</dbReference>
<comment type="caution">
    <text evidence="7">The sequence shown here is derived from an EMBL/GenBank/DDBJ whole genome shotgun (WGS) entry which is preliminary data.</text>
</comment>
<keyword evidence="3" id="KW-0210">Decarboxylase</keyword>
<evidence type="ECO:0000256" key="4">
    <source>
        <dbReference type="ARBA" id="ARBA00022898"/>
    </source>
</evidence>
<gene>
    <name evidence="7" type="ORF">H9725_03710</name>
</gene>
<protein>
    <submittedName>
        <fullName evidence="7">Aminotransferase class I/II-fold pyridoxal phosphate-dependent enzyme</fullName>
    </submittedName>
</protein>
<dbReference type="Gene3D" id="3.90.100.10">
    <property type="entry name" value="Orn/Lys/Arg decarboxylase, C-terminal domain"/>
    <property type="match status" value="1"/>
</dbReference>
<dbReference type="InterPro" id="IPR015424">
    <property type="entry name" value="PyrdxlP-dep_Trfase"/>
</dbReference>
<proteinExistence type="inferred from homology"/>
<evidence type="ECO:0000313" key="8">
    <source>
        <dbReference type="Proteomes" id="UP000824065"/>
    </source>
</evidence>
<dbReference type="PANTHER" id="PTHR43277:SF4">
    <property type="entry name" value="ARGININE DECARBOXYLASE"/>
    <property type="match status" value="1"/>
</dbReference>
<keyword evidence="7" id="KW-0032">Aminotransferase</keyword>
<dbReference type="Proteomes" id="UP000824065">
    <property type="component" value="Unassembled WGS sequence"/>
</dbReference>
<dbReference type="AlphaFoldDB" id="A0A9D2FG04"/>
<evidence type="ECO:0000256" key="1">
    <source>
        <dbReference type="ARBA" id="ARBA00001933"/>
    </source>
</evidence>
<evidence type="ECO:0000256" key="2">
    <source>
        <dbReference type="ARBA" id="ARBA00010671"/>
    </source>
</evidence>
<evidence type="ECO:0000259" key="6">
    <source>
        <dbReference type="PROSITE" id="PS00703"/>
    </source>
</evidence>
<keyword evidence="4" id="KW-0663">Pyridoxal phosphate</keyword>
<dbReference type="InterPro" id="IPR015421">
    <property type="entry name" value="PyrdxlP-dep_Trfase_major"/>
</dbReference>
<dbReference type="CDD" id="cd00615">
    <property type="entry name" value="Orn_deC_like"/>
    <property type="match status" value="1"/>
</dbReference>
<dbReference type="InterPro" id="IPR052357">
    <property type="entry name" value="Orn_Lys_Arg_decarboxylase-I"/>
</dbReference>
<dbReference type="InterPro" id="IPR008286">
    <property type="entry name" value="Prn/Lys/Arg_de-COase_C"/>
</dbReference>